<organism evidence="2 3">
    <name type="scientific">Arthrobotrys flagrans</name>
    <name type="common">Nematode-trapping fungus</name>
    <name type="synonym">Trichothecium flagrans</name>
    <dbReference type="NCBI Taxonomy" id="97331"/>
    <lineage>
        <taxon>Eukaryota</taxon>
        <taxon>Fungi</taxon>
        <taxon>Dikarya</taxon>
        <taxon>Ascomycota</taxon>
        <taxon>Pezizomycotina</taxon>
        <taxon>Orbiliomycetes</taxon>
        <taxon>Orbiliales</taxon>
        <taxon>Orbiliaceae</taxon>
        <taxon>Arthrobotrys</taxon>
    </lineage>
</organism>
<dbReference type="AlphaFoldDB" id="A0A437A0W3"/>
<reference evidence="2 3" key="1">
    <citation type="submission" date="2019-01" db="EMBL/GenBank/DDBJ databases">
        <title>Intercellular communication is required for trap formation in the nematode-trapping fungus Duddingtonia flagrans.</title>
        <authorList>
            <person name="Youssar L."/>
            <person name="Wernet V."/>
            <person name="Hensel N."/>
            <person name="Hildebrandt H.-G."/>
            <person name="Fischer R."/>
        </authorList>
    </citation>
    <scope>NUCLEOTIDE SEQUENCE [LARGE SCALE GENOMIC DNA]</scope>
    <source>
        <strain evidence="2 3">CBS H-5679</strain>
    </source>
</reference>
<feature type="region of interest" description="Disordered" evidence="1">
    <location>
        <begin position="183"/>
        <end position="228"/>
    </location>
</feature>
<evidence type="ECO:0000256" key="1">
    <source>
        <dbReference type="SAM" id="MobiDB-lite"/>
    </source>
</evidence>
<dbReference type="STRING" id="97331.A0A437A0W3"/>
<comment type="caution">
    <text evidence="2">The sequence shown here is derived from an EMBL/GenBank/DDBJ whole genome shotgun (WGS) entry which is preliminary data.</text>
</comment>
<evidence type="ECO:0000313" key="3">
    <source>
        <dbReference type="Proteomes" id="UP000283090"/>
    </source>
</evidence>
<gene>
    <name evidence="2" type="ORF">DFL_003238</name>
</gene>
<dbReference type="OrthoDB" id="5404335at2759"/>
<keyword evidence="3" id="KW-1185">Reference proteome</keyword>
<accession>A0A437A0W3</accession>
<protein>
    <submittedName>
        <fullName evidence="2">Uncharacterized protein</fullName>
    </submittedName>
</protein>
<sequence length="324" mass="35787">MSHIKLSRLTIVTSFCLGSLPLIGEAGSFIKKSSGTREQLYTIESAVLLSLLLVDARLQAIWSLLEENGGRFSKLQSSIGKFEHPETLTFEQLKILKNARGIDALTCDFIALWFELGNRVDLIGDSDCLLQTFSQVLDEWENDDNPCIAELDPPKKLPKKVQAGLKAKPPAVDLEVGKVVEQPANAELEPEQLSESITPEVNKEAGKPNAVEETVSSEADAGGEPSVPPKIERVFTVVDSSGETGETDDVNQYRVIKELKSRKALVEWARGNDRNGTKRSDLISKMLVLLQPRTFLMDLSFRCHSDSTDAYLAEAETNITLRMI</sequence>
<evidence type="ECO:0000313" key="2">
    <source>
        <dbReference type="EMBL" id="RVD84901.1"/>
    </source>
</evidence>
<dbReference type="Proteomes" id="UP000283090">
    <property type="component" value="Unassembled WGS sequence"/>
</dbReference>
<name>A0A437A0W3_ARTFL</name>
<dbReference type="VEuPathDB" id="FungiDB:DFL_003238"/>
<dbReference type="GeneID" id="93585549"/>
<dbReference type="EMBL" id="SAEB01000006">
    <property type="protein sequence ID" value="RVD84901.1"/>
    <property type="molecule type" value="Genomic_DNA"/>
</dbReference>
<proteinExistence type="predicted"/>
<dbReference type="RefSeq" id="XP_067490445.1">
    <property type="nucleotide sequence ID" value="XM_067632147.1"/>
</dbReference>